<evidence type="ECO:0000256" key="2">
    <source>
        <dbReference type="ARBA" id="ARBA00022723"/>
    </source>
</evidence>
<dbReference type="EMBL" id="CP014796">
    <property type="protein sequence ID" value="APX24696.1"/>
    <property type="molecule type" value="Genomic_DNA"/>
</dbReference>
<evidence type="ECO:0000256" key="3">
    <source>
        <dbReference type="ARBA" id="ARBA00022891"/>
    </source>
</evidence>
<evidence type="ECO:0000313" key="12">
    <source>
        <dbReference type="EMBL" id="APX24696.1"/>
    </source>
</evidence>
<dbReference type="GO" id="GO:0005509">
    <property type="term" value="F:calcium ion binding"/>
    <property type="evidence" value="ECO:0007669"/>
    <property type="project" value="InterPro"/>
</dbReference>
<dbReference type="InterPro" id="IPR018391">
    <property type="entry name" value="PQQ_b-propeller_rpt"/>
</dbReference>
<reference evidence="12 13" key="1">
    <citation type="submission" date="2016-03" db="EMBL/GenBank/DDBJ databases">
        <title>Deep-sea bacteria in the southern Pacific.</title>
        <authorList>
            <person name="Tang K."/>
        </authorList>
    </citation>
    <scope>NUCLEOTIDE SEQUENCE [LARGE SCALE GENOMIC DNA]</scope>
    <source>
        <strain evidence="12 13">JLT2016</strain>
    </source>
</reference>
<dbReference type="RefSeq" id="WP_076624490.1">
    <property type="nucleotide sequence ID" value="NZ_BMEW01000001.1"/>
</dbReference>
<feature type="active site" description="Proton acceptor" evidence="5">
    <location>
        <position position="301"/>
    </location>
</feature>
<feature type="signal peptide" evidence="9">
    <location>
        <begin position="1"/>
        <end position="21"/>
    </location>
</feature>
<dbReference type="GO" id="GO:0052934">
    <property type="term" value="F:alcohol dehydrogenase (cytochrome c) activity"/>
    <property type="evidence" value="ECO:0007669"/>
    <property type="project" value="UniProtKB-EC"/>
</dbReference>
<name>A0A1U7D9F3_9RHOB</name>
<evidence type="ECO:0000256" key="9">
    <source>
        <dbReference type="SAM" id="SignalP"/>
    </source>
</evidence>
<evidence type="ECO:0000256" key="6">
    <source>
        <dbReference type="PIRSR" id="PIRSR617512-2"/>
    </source>
</evidence>
<feature type="binding site" evidence="7">
    <location>
        <position position="301"/>
    </location>
    <ligand>
        <name>Ca(2+)</name>
        <dbReference type="ChEBI" id="CHEBI:29108"/>
    </ligand>
</feature>
<accession>A0A1U7D9F3</accession>
<dbReference type="PANTHER" id="PTHR32303:SF20">
    <property type="entry name" value="QUINOPROTEIN ETHANOL DEHYDROGENASE"/>
    <property type="match status" value="1"/>
</dbReference>
<dbReference type="Gene3D" id="2.140.10.10">
    <property type="entry name" value="Quinoprotein alcohol dehydrogenase-like superfamily"/>
    <property type="match status" value="1"/>
</dbReference>
<keyword evidence="8" id="KW-1015">Disulfide bond</keyword>
<dbReference type="STRING" id="1229727.Ga0080559_TMP3900"/>
<comment type="cofactor">
    <cofactor evidence="7">
        <name>Ca(2+)</name>
        <dbReference type="ChEBI" id="CHEBI:29108"/>
    </cofactor>
    <text evidence="7">Binds 1 Ca(2+) ion per subunit.</text>
</comment>
<evidence type="ECO:0000256" key="7">
    <source>
        <dbReference type="PIRSR" id="PIRSR617512-3"/>
    </source>
</evidence>
<dbReference type="OrthoDB" id="9794322at2"/>
<gene>
    <name evidence="12" type="ORF">Ga0080559_TMP3900</name>
</gene>
<dbReference type="AlphaFoldDB" id="A0A1U7D9F3"/>
<keyword evidence="9" id="KW-0732">Signal</keyword>
<dbReference type="Pfam" id="PF13360">
    <property type="entry name" value="PQQ_2"/>
    <property type="match status" value="1"/>
</dbReference>
<dbReference type="NCBIfam" id="TIGR03075">
    <property type="entry name" value="PQQ_enz_alc_DH"/>
    <property type="match status" value="1"/>
</dbReference>
<feature type="binding site" evidence="6">
    <location>
        <position position="78"/>
    </location>
    <ligand>
        <name>pyrroloquinoline quinone</name>
        <dbReference type="ChEBI" id="CHEBI:58442"/>
    </ligand>
</feature>
<keyword evidence="3 6" id="KW-0634">PQQ</keyword>
<feature type="chain" id="PRO_5010564158" evidence="9">
    <location>
        <begin position="22"/>
        <end position="560"/>
    </location>
</feature>
<sequence precursor="true">MKKTLLALSVSAVALTGAAHAQSASDLAADAQTTDEIITYGMGYGQQRYSSLDQINADNVSSLAPVWTLSLADTNSNETFPILHDGTFYVTTHDATVAIDAMTGKQKWKTYSDYPSDAKRILCCGVHNRGVAIYEGKLFRGTPDAHVIALDAETGEELWRTRSDDYKLGHNFTAAPQIADGVIILPVAGSDYGIRGYIEGYDPETGEKLWRTYTIPGPGEQGHETWEGGGDAWQHGGAGGWITTSYDPELNLIYMGTANASPFNASVRPGDNLHTSSILAIEPKTGEIKWHYQTSPHDAFDYDSMNENVLADIDGRKVLMHANKNGFLYTLDRETGELIAANPFMGEGQINWADGIDLETGRPNHTEVYHKAVSGEQVTVQPGYLGGKNYAPMSYDQSTGNVYINTLILPFNHKNAEPVYTQGVMYVGVDMSFGVPEDGHAGDTVAINPMTGEVAWRQELGVPRWGGIASTAGGVVFTGELTGEFSALDAATGEVLWSYQTGSAVSGQPVVWEKDGRQFVTVGNGGGATYDLVSGDDRIANVPPGASIWTFALPEGGQDG</sequence>
<feature type="disulfide bond" evidence="8">
    <location>
        <begin position="123"/>
        <end position="124"/>
    </location>
</feature>
<organism evidence="12 13">
    <name type="scientific">Salipiger profundus</name>
    <dbReference type="NCBI Taxonomy" id="1229727"/>
    <lineage>
        <taxon>Bacteria</taxon>
        <taxon>Pseudomonadati</taxon>
        <taxon>Pseudomonadota</taxon>
        <taxon>Alphaproteobacteria</taxon>
        <taxon>Rhodobacterales</taxon>
        <taxon>Roseobacteraceae</taxon>
        <taxon>Salipiger</taxon>
    </lineage>
</organism>
<dbReference type="InterPro" id="IPR002372">
    <property type="entry name" value="PQQ_rpt_dom"/>
</dbReference>
<dbReference type="InterPro" id="IPR011047">
    <property type="entry name" value="Quinoprotein_ADH-like_sf"/>
</dbReference>
<feature type="domain" description="Pyrrolo-quinoline quinone repeat" evidence="10">
    <location>
        <begin position="39"/>
        <end position="339"/>
    </location>
</feature>
<keyword evidence="13" id="KW-1185">Reference proteome</keyword>
<keyword evidence="7" id="KW-0106">Calcium</keyword>
<comment type="cofactor">
    <cofactor evidence="6">
        <name>pyrroloquinoline quinone</name>
        <dbReference type="ChEBI" id="CHEBI:58442"/>
    </cofactor>
    <text evidence="6">Binds 1 PQQ group per subunit.</text>
</comment>
<dbReference type="Pfam" id="PF01011">
    <property type="entry name" value="PQQ"/>
    <property type="match status" value="1"/>
</dbReference>
<comment type="similarity">
    <text evidence="1">Belongs to the bacterial PQQ dehydrogenase family.</text>
</comment>
<evidence type="ECO:0000259" key="11">
    <source>
        <dbReference type="Pfam" id="PF13360"/>
    </source>
</evidence>
<dbReference type="GO" id="GO:0016020">
    <property type="term" value="C:membrane"/>
    <property type="evidence" value="ECO:0007669"/>
    <property type="project" value="InterPro"/>
</dbReference>
<feature type="binding site" evidence="6">
    <location>
        <position position="324"/>
    </location>
    <ligand>
        <name>pyrroloquinoline quinone</name>
        <dbReference type="ChEBI" id="CHEBI:58442"/>
    </ligand>
</feature>
<evidence type="ECO:0000256" key="5">
    <source>
        <dbReference type="PIRSR" id="PIRSR617512-1"/>
    </source>
</evidence>
<dbReference type="SMART" id="SM00564">
    <property type="entry name" value="PQQ"/>
    <property type="match status" value="7"/>
</dbReference>
<dbReference type="SUPFAM" id="SSF50998">
    <property type="entry name" value="Quinoprotein alcohol dehydrogenase-like"/>
    <property type="match status" value="1"/>
</dbReference>
<evidence type="ECO:0000313" key="13">
    <source>
        <dbReference type="Proteomes" id="UP000186559"/>
    </source>
</evidence>
<proteinExistence type="inferred from homology"/>
<evidence type="ECO:0000256" key="8">
    <source>
        <dbReference type="PIRSR" id="PIRSR617512-4"/>
    </source>
</evidence>
<evidence type="ECO:0000256" key="1">
    <source>
        <dbReference type="ARBA" id="ARBA00008156"/>
    </source>
</evidence>
<evidence type="ECO:0000259" key="10">
    <source>
        <dbReference type="Pfam" id="PF01011"/>
    </source>
</evidence>
<protein>
    <submittedName>
        <fullName evidence="12">Alcohol dehydrogenase (Cytochrome c)</fullName>
        <ecNumber evidence="12">1.1.2.8</ecNumber>
    </submittedName>
</protein>
<feature type="binding site" evidence="6">
    <location>
        <position position="129"/>
    </location>
    <ligand>
        <name>pyrroloquinoline quinone</name>
        <dbReference type="ChEBI" id="CHEBI:58442"/>
    </ligand>
</feature>
<keyword evidence="2 7" id="KW-0479">Metal-binding</keyword>
<feature type="binding site" evidence="6">
    <location>
        <position position="173"/>
    </location>
    <ligand>
        <name>pyrroloquinoline quinone</name>
        <dbReference type="ChEBI" id="CHEBI:58442"/>
    </ligand>
</feature>
<feature type="domain" description="Pyrrolo-quinoline quinone repeat" evidence="11">
    <location>
        <begin position="444"/>
        <end position="536"/>
    </location>
</feature>
<dbReference type="InterPro" id="IPR017512">
    <property type="entry name" value="PQQ_MeOH/EtOH_DH"/>
</dbReference>
<keyword evidence="4 12" id="KW-0560">Oxidoreductase</keyword>
<dbReference type="Proteomes" id="UP000186559">
    <property type="component" value="Chromosome"/>
</dbReference>
<dbReference type="KEGG" id="tpro:Ga0080559_TMP3900"/>
<dbReference type="PANTHER" id="PTHR32303">
    <property type="entry name" value="QUINOPROTEIN ALCOHOL DEHYDROGENASE (CYTOCHROME C)"/>
    <property type="match status" value="1"/>
</dbReference>
<evidence type="ECO:0000256" key="4">
    <source>
        <dbReference type="ARBA" id="ARBA00023002"/>
    </source>
</evidence>
<dbReference type="EC" id="1.1.2.8" evidence="12"/>
<feature type="binding site" evidence="7">
    <location>
        <position position="259"/>
    </location>
    <ligand>
        <name>Ca(2+)</name>
        <dbReference type="ChEBI" id="CHEBI:29108"/>
    </ligand>
</feature>